<evidence type="ECO:0000313" key="3">
    <source>
        <dbReference type="Proteomes" id="UP001596512"/>
    </source>
</evidence>
<sequence length="116" mass="11879">MRAPAGEDAADGEVLRAAVRAGAVDLTARPSGPPGDAVVAAWLVLESAAASCGTRRAPAETASEFTARVLTEHAVDARALADLRSRYHRARFAGQATDADAAAARAALARIEETLA</sequence>
<reference evidence="3" key="1">
    <citation type="journal article" date="2019" name="Int. J. Syst. Evol. Microbiol.">
        <title>The Global Catalogue of Microorganisms (GCM) 10K type strain sequencing project: providing services to taxonomists for standard genome sequencing and annotation.</title>
        <authorList>
            <consortium name="The Broad Institute Genomics Platform"/>
            <consortium name="The Broad Institute Genome Sequencing Center for Infectious Disease"/>
            <person name="Wu L."/>
            <person name="Ma J."/>
        </authorList>
    </citation>
    <scope>NUCLEOTIDE SEQUENCE [LARGE SCALE GENOMIC DNA]</scope>
    <source>
        <strain evidence="3">JCM 17695</strain>
    </source>
</reference>
<dbReference type="Proteomes" id="UP001596512">
    <property type="component" value="Unassembled WGS sequence"/>
</dbReference>
<evidence type="ECO:0000313" key="2">
    <source>
        <dbReference type="EMBL" id="MFC7612948.1"/>
    </source>
</evidence>
<evidence type="ECO:0000259" key="1">
    <source>
        <dbReference type="Pfam" id="PF13559"/>
    </source>
</evidence>
<comment type="caution">
    <text evidence="2">The sequence shown here is derived from an EMBL/GenBank/DDBJ whole genome shotgun (WGS) entry which is preliminary data.</text>
</comment>
<dbReference type="Pfam" id="PF13559">
    <property type="entry name" value="DUF4129"/>
    <property type="match status" value="1"/>
</dbReference>
<dbReference type="EMBL" id="JBHTEY010000004">
    <property type="protein sequence ID" value="MFC7612948.1"/>
    <property type="molecule type" value="Genomic_DNA"/>
</dbReference>
<proteinExistence type="predicted"/>
<gene>
    <name evidence="2" type="ORF">ACFQV2_04150</name>
</gene>
<accession>A0ABW2TK57</accession>
<protein>
    <submittedName>
        <fullName evidence="2">DUF4129 domain-containing protein</fullName>
    </submittedName>
</protein>
<feature type="domain" description="Protein-glutamine gamma-glutamyltransferase-like C-terminal" evidence="1">
    <location>
        <begin position="44"/>
        <end position="108"/>
    </location>
</feature>
<dbReference type="InterPro" id="IPR025403">
    <property type="entry name" value="TgpA-like_C"/>
</dbReference>
<organism evidence="2 3">
    <name type="scientific">Actinokineospora soli</name>
    <dbReference type="NCBI Taxonomy" id="1048753"/>
    <lineage>
        <taxon>Bacteria</taxon>
        <taxon>Bacillati</taxon>
        <taxon>Actinomycetota</taxon>
        <taxon>Actinomycetes</taxon>
        <taxon>Pseudonocardiales</taxon>
        <taxon>Pseudonocardiaceae</taxon>
        <taxon>Actinokineospora</taxon>
    </lineage>
</organism>
<name>A0ABW2TK57_9PSEU</name>
<keyword evidence="3" id="KW-1185">Reference proteome</keyword>